<evidence type="ECO:0000313" key="2">
    <source>
        <dbReference type="EMBL" id="RSL82332.1"/>
    </source>
</evidence>
<gene>
    <name evidence="2" type="ORF">CEP51_005251</name>
</gene>
<dbReference type="PANTHER" id="PTHR38788:SF3">
    <property type="entry name" value="CLR5 DOMAIN-CONTAINING PROTEIN"/>
    <property type="match status" value="1"/>
</dbReference>
<keyword evidence="3" id="KW-1185">Reference proteome</keyword>
<dbReference type="Proteomes" id="UP000287972">
    <property type="component" value="Unassembled WGS sequence"/>
</dbReference>
<comment type="caution">
    <text evidence="2">The sequence shown here is derived from an EMBL/GenBank/DDBJ whole genome shotgun (WGS) entry which is preliminary data.</text>
</comment>
<organism evidence="2 3">
    <name type="scientific">Fusarium floridanum</name>
    <dbReference type="NCBI Taxonomy" id="1325733"/>
    <lineage>
        <taxon>Eukaryota</taxon>
        <taxon>Fungi</taxon>
        <taxon>Dikarya</taxon>
        <taxon>Ascomycota</taxon>
        <taxon>Pezizomycotina</taxon>
        <taxon>Sordariomycetes</taxon>
        <taxon>Hypocreomycetidae</taxon>
        <taxon>Hypocreales</taxon>
        <taxon>Nectriaceae</taxon>
        <taxon>Fusarium</taxon>
        <taxon>Fusarium solani species complex</taxon>
    </lineage>
</organism>
<evidence type="ECO:0000259" key="1">
    <source>
        <dbReference type="Pfam" id="PF14420"/>
    </source>
</evidence>
<reference evidence="2 3" key="1">
    <citation type="submission" date="2017-06" db="EMBL/GenBank/DDBJ databases">
        <title>Comparative genomic analysis of Ambrosia Fusariam Clade fungi.</title>
        <authorList>
            <person name="Stajich J.E."/>
            <person name="Carrillo J."/>
            <person name="Kijimoto T."/>
            <person name="Eskalen A."/>
            <person name="O'Donnell K."/>
            <person name="Kasson M."/>
        </authorList>
    </citation>
    <scope>NUCLEOTIDE SEQUENCE [LARGE SCALE GENOMIC DNA]</scope>
    <source>
        <strain evidence="2 3">NRRL62606</strain>
    </source>
</reference>
<dbReference type="Pfam" id="PF14420">
    <property type="entry name" value="Clr5"/>
    <property type="match status" value="1"/>
</dbReference>
<evidence type="ECO:0000313" key="3">
    <source>
        <dbReference type="Proteomes" id="UP000287972"/>
    </source>
</evidence>
<proteinExistence type="predicted"/>
<accession>A0A428RXQ8</accession>
<dbReference type="EMBL" id="NKCL01000103">
    <property type="protein sequence ID" value="RSL82332.1"/>
    <property type="molecule type" value="Genomic_DNA"/>
</dbReference>
<dbReference type="AlphaFoldDB" id="A0A428RXQ8"/>
<dbReference type="InterPro" id="IPR025676">
    <property type="entry name" value="Clr5_dom"/>
</dbReference>
<name>A0A428RXQ8_9HYPO</name>
<sequence>MDPILIGPLPQSDDERFLSCSYKERWNRLKPVIVEIYTRRRNGRTATLDQVVQFMRTNYSFHAAATEYRRRFRDWGVSKRMVKEDKDAITSALVRRKRPAASVSDATTQHDGEDRPLDYRNLKRHLASRKPCLKIAPGLLSSWNLPYAAFVSSLPKNPGEPSPFGPLGPTPDCLHIQSPEVLTPGRAAAGPSPRMQLVYDKHKEHCTSLFLQGHLKQLVVNMRKEDRSTMVNYFHDFYMRGFTLAKNWGRELPNPNPTQEFALTPQMWNAASPWTPSAFLNLSSGPSSPEASSATNISYPPTQLCKWSIHLSSESYIYDGSDDREVIAPPNSEPRSSFVDSLHQSMASNDFTTTPKEHLPLAPDLIAKSLEGSPSPLQLDAWKLAIMAGNTELLNQLFQDNEASPPAGIEAIHPFHLAAAFLDGGHQCCEVFTTLARMLPPIFAFSHNTDDLGHTILDALLVSVLRSHTSIPPDTVSYGFHSSNRFPGEKKDICGRWDADTPTVRELFKQGYARIPTKWKHPFCHTAVQAVCHSIIAIFASPASPDINTHSGLAQTWTAPYPVVTAFYLAQLGMPGETLFGALAVMLCLLALGANVDLKSDVSVDEILSSSDAGRCRHTRMSALDLILAVPSNVIEAWSENCQIGWSCLAEVLVTVMVEDLDEGPETPMSSSSETSDHHSCQEEFREMHHDYWLELPCHGPQTGLLWASVQTELLTYRRVGEGDSWISENFSMDALEAWLEGDSPEFSTPLVQNGMFKVHTRCGWFHGVGDFLCPTAQQVCPDYFMNMDIHGRASYIPQPDLLQSFENVEHVGDRKI</sequence>
<protein>
    <recommendedName>
        <fullName evidence="1">Clr5 domain-containing protein</fullName>
    </recommendedName>
</protein>
<feature type="domain" description="Clr5" evidence="1">
    <location>
        <begin position="23"/>
        <end position="79"/>
    </location>
</feature>
<dbReference type="PANTHER" id="PTHR38788">
    <property type="entry name" value="CLR5 DOMAIN-CONTAINING PROTEIN"/>
    <property type="match status" value="1"/>
</dbReference>